<keyword evidence="6 11" id="KW-0697">Rotamase</keyword>
<reference evidence="14 15" key="1">
    <citation type="submission" date="2023-10" db="EMBL/GenBank/DDBJ databases">
        <title>Virgibacillus soli CC-YMP-6 genome.</title>
        <authorList>
            <person name="Miliotis G."/>
            <person name="Sengupta P."/>
            <person name="Hameed A."/>
            <person name="Chuvochina M."/>
            <person name="Mcdonagh F."/>
            <person name="Simpson A.C."/>
            <person name="Singh N.K."/>
            <person name="Rekha P.D."/>
            <person name="Raman K."/>
            <person name="Hugenholtz P."/>
            <person name="Venkateswaran K."/>
        </authorList>
    </citation>
    <scope>NUCLEOTIDE SEQUENCE [LARGE SCALE GENOMIC DNA]</scope>
    <source>
        <strain evidence="14 15">CC-YMP-6</strain>
    </source>
</reference>
<evidence type="ECO:0000256" key="1">
    <source>
        <dbReference type="ARBA" id="ARBA00000971"/>
    </source>
</evidence>
<evidence type="ECO:0000256" key="8">
    <source>
        <dbReference type="ARBA" id="ARBA00023139"/>
    </source>
</evidence>
<dbReference type="SUPFAM" id="SSF54534">
    <property type="entry name" value="FKBP-like"/>
    <property type="match status" value="1"/>
</dbReference>
<keyword evidence="10 11" id="KW-0449">Lipoprotein</keyword>
<keyword evidence="4 11" id="KW-1003">Cell membrane</keyword>
<proteinExistence type="inferred from homology"/>
<dbReference type="GO" id="GO:0003755">
    <property type="term" value="F:peptidyl-prolyl cis-trans isomerase activity"/>
    <property type="evidence" value="ECO:0007669"/>
    <property type="project" value="UniProtKB-EC"/>
</dbReference>
<dbReference type="InterPro" id="IPR023058">
    <property type="entry name" value="PPIase_PpiC_CS"/>
</dbReference>
<dbReference type="Proteomes" id="UP001275315">
    <property type="component" value="Unassembled WGS sequence"/>
</dbReference>
<name>A0ABU5CV64_9BACI</name>
<keyword evidence="9 11" id="KW-0413">Isomerase</keyword>
<comment type="catalytic activity">
    <reaction evidence="1 11">
        <text>[protein]-peptidylproline (omega=180) = [protein]-peptidylproline (omega=0)</text>
        <dbReference type="Rhea" id="RHEA:16237"/>
        <dbReference type="Rhea" id="RHEA-COMP:10747"/>
        <dbReference type="Rhea" id="RHEA-COMP:10748"/>
        <dbReference type="ChEBI" id="CHEBI:83833"/>
        <dbReference type="ChEBI" id="CHEBI:83834"/>
        <dbReference type="EC" id="5.2.1.8"/>
    </reaction>
</comment>
<dbReference type="InterPro" id="IPR046357">
    <property type="entry name" value="PPIase_dom_sf"/>
</dbReference>
<keyword evidence="15" id="KW-1185">Reference proteome</keyword>
<feature type="chain" id="PRO_5046354491" description="Foldase protein PrsA" evidence="12">
    <location>
        <begin position="22"/>
        <end position="297"/>
    </location>
</feature>
<comment type="subcellular location">
    <subcellularLocation>
        <location evidence="2 11">Cell membrane</location>
        <topology evidence="2 11">Lipid-anchor</topology>
    </subcellularLocation>
</comment>
<evidence type="ECO:0000256" key="5">
    <source>
        <dbReference type="ARBA" id="ARBA00022729"/>
    </source>
</evidence>
<keyword evidence="8 11" id="KW-0564">Palmitate</keyword>
<evidence type="ECO:0000256" key="12">
    <source>
        <dbReference type="SAM" id="SignalP"/>
    </source>
</evidence>
<dbReference type="HAMAP" id="MF_01145">
    <property type="entry name" value="Foldase_PrsA"/>
    <property type="match status" value="1"/>
</dbReference>
<dbReference type="PROSITE" id="PS50198">
    <property type="entry name" value="PPIC_PPIASE_2"/>
    <property type="match status" value="1"/>
</dbReference>
<evidence type="ECO:0000256" key="10">
    <source>
        <dbReference type="ARBA" id="ARBA00023288"/>
    </source>
</evidence>
<dbReference type="InterPro" id="IPR027304">
    <property type="entry name" value="Trigger_fact/SurA_dom_sf"/>
</dbReference>
<organism evidence="14 15">
    <name type="scientific">Paracerasibacillus soli</name>
    <dbReference type="NCBI Taxonomy" id="480284"/>
    <lineage>
        <taxon>Bacteria</taxon>
        <taxon>Bacillati</taxon>
        <taxon>Bacillota</taxon>
        <taxon>Bacilli</taxon>
        <taxon>Bacillales</taxon>
        <taxon>Bacillaceae</taxon>
        <taxon>Paracerasibacillus</taxon>
    </lineage>
</organism>
<evidence type="ECO:0000256" key="4">
    <source>
        <dbReference type="ARBA" id="ARBA00022475"/>
    </source>
</evidence>
<dbReference type="EMBL" id="JAWDIQ010000002">
    <property type="protein sequence ID" value="MDY0409298.1"/>
    <property type="molecule type" value="Genomic_DNA"/>
</dbReference>
<keyword evidence="5 11" id="KW-0732">Signal</keyword>
<protein>
    <recommendedName>
        <fullName evidence="11">Foldase protein PrsA</fullName>
        <ecNumber evidence="11">5.2.1.8</ecNumber>
    </recommendedName>
</protein>
<evidence type="ECO:0000313" key="14">
    <source>
        <dbReference type="EMBL" id="MDY0409298.1"/>
    </source>
</evidence>
<evidence type="ECO:0000256" key="7">
    <source>
        <dbReference type="ARBA" id="ARBA00023136"/>
    </source>
</evidence>
<evidence type="ECO:0000256" key="6">
    <source>
        <dbReference type="ARBA" id="ARBA00023110"/>
    </source>
</evidence>
<accession>A0ABU5CV64</accession>
<keyword evidence="7 11" id="KW-0472">Membrane</keyword>
<feature type="domain" description="PpiC" evidence="13">
    <location>
        <begin position="139"/>
        <end position="229"/>
    </location>
</feature>
<dbReference type="PANTHER" id="PTHR47245:SF1">
    <property type="entry name" value="FOLDASE PROTEIN PRSA"/>
    <property type="match status" value="1"/>
</dbReference>
<dbReference type="EC" id="5.2.1.8" evidence="11"/>
<dbReference type="RefSeq" id="WP_320380095.1">
    <property type="nucleotide sequence ID" value="NZ_JAWDIQ010000002.1"/>
</dbReference>
<evidence type="ECO:0000256" key="9">
    <source>
        <dbReference type="ARBA" id="ARBA00023235"/>
    </source>
</evidence>
<dbReference type="PROSITE" id="PS51257">
    <property type="entry name" value="PROKAR_LIPOPROTEIN"/>
    <property type="match status" value="1"/>
</dbReference>
<evidence type="ECO:0000256" key="3">
    <source>
        <dbReference type="ARBA" id="ARBA00006071"/>
    </source>
</evidence>
<comment type="function">
    <text evidence="11">Plays a major role in protein secretion by helping the post-translocational extracellular folding of several secreted proteins.</text>
</comment>
<dbReference type="InterPro" id="IPR050245">
    <property type="entry name" value="PrsA_foldase"/>
</dbReference>
<dbReference type="Gene3D" id="3.10.50.40">
    <property type="match status" value="1"/>
</dbReference>
<dbReference type="SUPFAM" id="SSF109998">
    <property type="entry name" value="Triger factor/SurA peptide-binding domain-like"/>
    <property type="match status" value="1"/>
</dbReference>
<evidence type="ECO:0000256" key="11">
    <source>
        <dbReference type="HAMAP-Rule" id="MF_01145"/>
    </source>
</evidence>
<evidence type="ECO:0000256" key="2">
    <source>
        <dbReference type="ARBA" id="ARBA00004193"/>
    </source>
</evidence>
<dbReference type="PROSITE" id="PS01096">
    <property type="entry name" value="PPIC_PPIASE_1"/>
    <property type="match status" value="1"/>
</dbReference>
<dbReference type="Pfam" id="PF00639">
    <property type="entry name" value="Rotamase"/>
    <property type="match status" value="1"/>
</dbReference>
<sequence length="297" mass="33801">MKKRLIAMTTILILFSLGACSGNKDEANVIIETRVGTITEDDLNEELQKRYGESVLQELVTIDVLSSGYDIDEKKIDEELNKVKEELGMQFDMYLQQQGLNDEDAFKSKIYLGLLQEAAALDGVDVSDSELKEAYDQKTKEISAQHILVKDEETALEMIESLEDGIDFSELAKEYSEDKVSAKDGGDLGYFSVGTMIPAFEHVAFSMKKGEVSEPVQTNYGYHIIKLNDIRKKDREIASFEEMKEALREEIRYNKINMVETQGKIEKMIRDAIVDVKDETYKELFNDLKANKTEARK</sequence>
<feature type="signal peptide" evidence="12">
    <location>
        <begin position="1"/>
        <end position="21"/>
    </location>
</feature>
<dbReference type="PANTHER" id="PTHR47245">
    <property type="entry name" value="PEPTIDYLPROLYL ISOMERASE"/>
    <property type="match status" value="1"/>
</dbReference>
<evidence type="ECO:0000259" key="13">
    <source>
        <dbReference type="PROSITE" id="PS50198"/>
    </source>
</evidence>
<comment type="caution">
    <text evidence="14">The sequence shown here is derived from an EMBL/GenBank/DDBJ whole genome shotgun (WGS) entry which is preliminary data.</text>
</comment>
<dbReference type="InterPro" id="IPR023059">
    <property type="entry name" value="Foldase_PrsA"/>
</dbReference>
<gene>
    <name evidence="11" type="primary">prsA</name>
    <name evidence="14" type="ORF">RWD45_12900</name>
</gene>
<dbReference type="InterPro" id="IPR000297">
    <property type="entry name" value="PPIase_PpiC"/>
</dbReference>
<comment type="similarity">
    <text evidence="3 11">Belongs to the PrsA family.</text>
</comment>
<evidence type="ECO:0000313" key="15">
    <source>
        <dbReference type="Proteomes" id="UP001275315"/>
    </source>
</evidence>